<dbReference type="Pfam" id="PF00891">
    <property type="entry name" value="Methyltransf_2"/>
    <property type="match status" value="1"/>
</dbReference>
<keyword evidence="7" id="KW-1185">Reference proteome</keyword>
<evidence type="ECO:0000256" key="1">
    <source>
        <dbReference type="ARBA" id="ARBA00022603"/>
    </source>
</evidence>
<reference evidence="6 7" key="1">
    <citation type="submission" date="2015-01" db="EMBL/GenBank/DDBJ databases">
        <title>The Genome Sequence of Exophiala xenobiotica CBS118157.</title>
        <authorList>
            <consortium name="The Broad Institute Genomics Platform"/>
            <person name="Cuomo C."/>
            <person name="de Hoog S."/>
            <person name="Gorbushina A."/>
            <person name="Stielow B."/>
            <person name="Teixiera M."/>
            <person name="Abouelleil A."/>
            <person name="Chapman S.B."/>
            <person name="Priest M."/>
            <person name="Young S.K."/>
            <person name="Wortman J."/>
            <person name="Nusbaum C."/>
            <person name="Birren B."/>
        </authorList>
    </citation>
    <scope>NUCLEOTIDE SEQUENCE [LARGE SCALE GENOMIC DNA]</scope>
    <source>
        <strain evidence="6 7">CBS 118157</strain>
    </source>
</reference>
<keyword evidence="3" id="KW-0949">S-adenosyl-L-methionine</keyword>
<sequence length="465" mass="51889">MLDPKVEDLEALAETCMKTAKQIKEYLASNNLPQPTFDQNGPEFFPPVIPEIDGARLELRAAAKRLYDLSAGPDEVLTWHTYHCAHDLNAFRYVHRYNVPSAVPLDSSITYPELASKLSLDPSQLKQMLRQLMAIHVFHEPSPGLVAHTASSRLLSHWGVGSFNNFIAEDTFPVAAKVVEALEHYGHGRQEPNRAALNFTNNTDLVQYEWYETQPALRDRFSKIMTFMSQAPVMANEHVARGFDWKSLPADSIVVDVAGNVGHCSIPIAEANPNLKIIVQDLPKIIAQASNPETSVIPEPLRSRFAFMEHSFFNTQPVKGAAVYFLRMIMHDYSDEYALKILRPIVQSMSPDSRIVIMDQLMPPTVGVLPYDVERMMRTTDLQMMMLTNAKERDEEEWKDLVARAGDGLDQGVFAGTDTDAAHKGRGKKLGIKSIQTPPGSTLSVIEVGFVDEQQEPNGMANDTA</sequence>
<dbReference type="Proteomes" id="UP000054342">
    <property type="component" value="Unassembled WGS sequence"/>
</dbReference>
<dbReference type="InterPro" id="IPR001077">
    <property type="entry name" value="COMT_C"/>
</dbReference>
<dbReference type="HOGENOM" id="CLU_005533_1_0_1"/>
<protein>
    <recommendedName>
        <fullName evidence="5">O-methyltransferase C-terminal domain-containing protein</fullName>
    </recommendedName>
</protein>
<dbReference type="Gene3D" id="3.40.50.150">
    <property type="entry name" value="Vaccinia Virus protein VP39"/>
    <property type="match status" value="1"/>
</dbReference>
<dbReference type="PANTHER" id="PTHR43712:SF5">
    <property type="entry name" value="O-METHYLTRANSFERASE ASQN-RELATED"/>
    <property type="match status" value="1"/>
</dbReference>
<organism evidence="6 7">
    <name type="scientific">Exophiala xenobiotica</name>
    <dbReference type="NCBI Taxonomy" id="348802"/>
    <lineage>
        <taxon>Eukaryota</taxon>
        <taxon>Fungi</taxon>
        <taxon>Dikarya</taxon>
        <taxon>Ascomycota</taxon>
        <taxon>Pezizomycotina</taxon>
        <taxon>Eurotiomycetes</taxon>
        <taxon>Chaetothyriomycetidae</taxon>
        <taxon>Chaetothyriales</taxon>
        <taxon>Herpotrichiellaceae</taxon>
        <taxon>Exophiala</taxon>
    </lineage>
</organism>
<feature type="domain" description="O-methyltransferase C-terminal" evidence="5">
    <location>
        <begin position="207"/>
        <end position="406"/>
    </location>
</feature>
<evidence type="ECO:0000313" key="6">
    <source>
        <dbReference type="EMBL" id="KIW51345.1"/>
    </source>
</evidence>
<keyword evidence="2" id="KW-0808">Transferase</keyword>
<dbReference type="InterPro" id="IPR029063">
    <property type="entry name" value="SAM-dependent_MTases_sf"/>
</dbReference>
<dbReference type="GeneID" id="25331986"/>
<gene>
    <name evidence="6" type="ORF">PV05_10078</name>
</gene>
<evidence type="ECO:0000259" key="5">
    <source>
        <dbReference type="Pfam" id="PF00891"/>
    </source>
</evidence>
<dbReference type="SUPFAM" id="SSF46785">
    <property type="entry name" value="Winged helix' DNA-binding domain"/>
    <property type="match status" value="1"/>
</dbReference>
<dbReference type="InterPro" id="IPR036390">
    <property type="entry name" value="WH_DNA-bd_sf"/>
</dbReference>
<evidence type="ECO:0000313" key="7">
    <source>
        <dbReference type="Proteomes" id="UP000054342"/>
    </source>
</evidence>
<dbReference type="PANTHER" id="PTHR43712">
    <property type="entry name" value="PUTATIVE (AFU_ORTHOLOGUE AFUA_4G14580)-RELATED"/>
    <property type="match status" value="1"/>
</dbReference>
<keyword evidence="1" id="KW-0489">Methyltransferase</keyword>
<dbReference type="EMBL" id="KN847322">
    <property type="protein sequence ID" value="KIW51345.1"/>
    <property type="molecule type" value="Genomic_DNA"/>
</dbReference>
<name>A0A0D2E9K9_9EURO</name>
<dbReference type="GO" id="GO:0032259">
    <property type="term" value="P:methylation"/>
    <property type="evidence" value="ECO:0007669"/>
    <property type="project" value="UniProtKB-KW"/>
</dbReference>
<dbReference type="OrthoDB" id="1606438at2759"/>
<evidence type="ECO:0000256" key="3">
    <source>
        <dbReference type="ARBA" id="ARBA00022691"/>
    </source>
</evidence>
<evidence type="ECO:0000256" key="2">
    <source>
        <dbReference type="ARBA" id="ARBA00022679"/>
    </source>
</evidence>
<dbReference type="RefSeq" id="XP_013311929.1">
    <property type="nucleotide sequence ID" value="XM_013456475.1"/>
</dbReference>
<accession>A0A0D2E9K9</accession>
<dbReference type="PROSITE" id="PS51683">
    <property type="entry name" value="SAM_OMT_II"/>
    <property type="match status" value="1"/>
</dbReference>
<proteinExistence type="inferred from homology"/>
<evidence type="ECO:0000256" key="4">
    <source>
        <dbReference type="ARBA" id="ARBA00038277"/>
    </source>
</evidence>
<dbReference type="InterPro" id="IPR036388">
    <property type="entry name" value="WH-like_DNA-bd_sf"/>
</dbReference>
<dbReference type="GO" id="GO:0008171">
    <property type="term" value="F:O-methyltransferase activity"/>
    <property type="evidence" value="ECO:0007669"/>
    <property type="project" value="InterPro"/>
</dbReference>
<dbReference type="Gene3D" id="1.10.10.10">
    <property type="entry name" value="Winged helix-like DNA-binding domain superfamily/Winged helix DNA-binding domain"/>
    <property type="match status" value="1"/>
</dbReference>
<dbReference type="AlphaFoldDB" id="A0A0D2E9K9"/>
<comment type="similarity">
    <text evidence="4">Belongs to the class I-like SAM-binding methyltransferase superfamily. Cation-independent O-methyltransferase family.</text>
</comment>
<dbReference type="InterPro" id="IPR016461">
    <property type="entry name" value="COMT-like"/>
</dbReference>
<dbReference type="SUPFAM" id="SSF53335">
    <property type="entry name" value="S-adenosyl-L-methionine-dependent methyltransferases"/>
    <property type="match status" value="1"/>
</dbReference>